<gene>
    <name evidence="2" type="ORF">EGYM00163_LOCUS39887</name>
</gene>
<dbReference type="AlphaFoldDB" id="A0A7S4G8E8"/>
<proteinExistence type="predicted"/>
<feature type="compositionally biased region" description="Polar residues" evidence="1">
    <location>
        <begin position="101"/>
        <end position="111"/>
    </location>
</feature>
<evidence type="ECO:0000313" key="2">
    <source>
        <dbReference type="EMBL" id="CAE0828610.1"/>
    </source>
</evidence>
<dbReference type="SUPFAM" id="SSF111331">
    <property type="entry name" value="NAD kinase/diacylglycerol kinase-like"/>
    <property type="match status" value="1"/>
</dbReference>
<organism evidence="2">
    <name type="scientific">Eutreptiella gymnastica</name>
    <dbReference type="NCBI Taxonomy" id="73025"/>
    <lineage>
        <taxon>Eukaryota</taxon>
        <taxon>Discoba</taxon>
        <taxon>Euglenozoa</taxon>
        <taxon>Euglenida</taxon>
        <taxon>Spirocuta</taxon>
        <taxon>Euglenophyceae</taxon>
        <taxon>Eutreptiales</taxon>
        <taxon>Eutreptiaceae</taxon>
        <taxon>Eutreptiella</taxon>
    </lineage>
</organism>
<feature type="region of interest" description="Disordered" evidence="1">
    <location>
        <begin position="89"/>
        <end position="117"/>
    </location>
</feature>
<name>A0A7S4G8E8_9EUGL</name>
<dbReference type="EMBL" id="HBJA01115984">
    <property type="protein sequence ID" value="CAE0828610.1"/>
    <property type="molecule type" value="Transcribed_RNA"/>
</dbReference>
<dbReference type="Gene3D" id="2.60.200.40">
    <property type="match status" value="1"/>
</dbReference>
<sequence>MDDGSHLQKVPQLEYYKVKALRFAPKWEGGLLGVDGERVPFTPIDIRVCDGAISVAAKPVATGQIVGLGAEGAGPAAVVRRLSAAMQSSVSKEKSPVFSALPTSDGGSDQAQPPPSS</sequence>
<reference evidence="2" key="1">
    <citation type="submission" date="2021-01" db="EMBL/GenBank/DDBJ databases">
        <authorList>
            <person name="Corre E."/>
            <person name="Pelletier E."/>
            <person name="Niang G."/>
            <person name="Scheremetjew M."/>
            <person name="Finn R."/>
            <person name="Kale V."/>
            <person name="Holt S."/>
            <person name="Cochrane G."/>
            <person name="Meng A."/>
            <person name="Brown T."/>
            <person name="Cohen L."/>
        </authorList>
    </citation>
    <scope>NUCLEOTIDE SEQUENCE</scope>
    <source>
        <strain evidence="2">CCMP1594</strain>
    </source>
</reference>
<accession>A0A7S4G8E8</accession>
<dbReference type="InterPro" id="IPR016064">
    <property type="entry name" value="NAD/diacylglycerol_kinase_sf"/>
</dbReference>
<protein>
    <submittedName>
        <fullName evidence="2">Uncharacterized protein</fullName>
    </submittedName>
</protein>
<evidence type="ECO:0000256" key="1">
    <source>
        <dbReference type="SAM" id="MobiDB-lite"/>
    </source>
</evidence>